<dbReference type="InterPro" id="IPR012954">
    <property type="entry name" value="BP28_C_dom"/>
</dbReference>
<dbReference type="GO" id="GO:0045943">
    <property type="term" value="P:positive regulation of transcription by RNA polymerase I"/>
    <property type="evidence" value="ECO:0007669"/>
    <property type="project" value="TreeGrafter"/>
</dbReference>
<reference evidence="10 11" key="1">
    <citation type="journal article" date="2014" name="Nat. Commun.">
        <title>Molecular traces of alternative social organization in a termite genome.</title>
        <authorList>
            <person name="Terrapon N."/>
            <person name="Li C."/>
            <person name="Robertson H.M."/>
            <person name="Ji L."/>
            <person name="Meng X."/>
            <person name="Booth W."/>
            <person name="Chen Z."/>
            <person name="Childers C.P."/>
            <person name="Glastad K.M."/>
            <person name="Gokhale K."/>
            <person name="Gowin J."/>
            <person name="Gronenberg W."/>
            <person name="Hermansen R.A."/>
            <person name="Hu H."/>
            <person name="Hunt B.G."/>
            <person name="Huylmans A.K."/>
            <person name="Khalil S.M."/>
            <person name="Mitchell R.D."/>
            <person name="Munoz-Torres M.C."/>
            <person name="Mustard J.A."/>
            <person name="Pan H."/>
            <person name="Reese J.T."/>
            <person name="Scharf M.E."/>
            <person name="Sun F."/>
            <person name="Vogel H."/>
            <person name="Xiao J."/>
            <person name="Yang W."/>
            <person name="Yang Z."/>
            <person name="Yang Z."/>
            <person name="Zhou J."/>
            <person name="Zhu J."/>
            <person name="Brent C.S."/>
            <person name="Elsik C.G."/>
            <person name="Goodisman M.A."/>
            <person name="Liberles D.A."/>
            <person name="Roe R.M."/>
            <person name="Vargo E.L."/>
            <person name="Vilcinskas A."/>
            <person name="Wang J."/>
            <person name="Bornberg-Bauer E."/>
            <person name="Korb J."/>
            <person name="Zhang G."/>
            <person name="Liebig J."/>
        </authorList>
    </citation>
    <scope>NUCLEOTIDE SEQUENCE [LARGE SCALE GENOMIC DNA]</scope>
    <source>
        <tissue evidence="10">Whole organism</tissue>
    </source>
</reference>
<dbReference type="SMART" id="SM01036">
    <property type="entry name" value="BP28CT"/>
    <property type="match status" value="1"/>
</dbReference>
<evidence type="ECO:0000256" key="1">
    <source>
        <dbReference type="ARBA" id="ARBA00004604"/>
    </source>
</evidence>
<dbReference type="InterPro" id="IPR016024">
    <property type="entry name" value="ARM-type_fold"/>
</dbReference>
<keyword evidence="4 8" id="KW-0698">rRNA processing</keyword>
<dbReference type="InterPro" id="IPR040191">
    <property type="entry name" value="UTP10"/>
</dbReference>
<feature type="domain" description="BP28 C-terminal" evidence="9">
    <location>
        <begin position="1849"/>
        <end position="2010"/>
    </location>
</feature>
<dbReference type="OMA" id="NDVMWKQ"/>
<keyword evidence="11" id="KW-1185">Reference proteome</keyword>
<comment type="similarity">
    <text evidence="2 8">Belongs to the HEATR1/UTP10 family.</text>
</comment>
<evidence type="ECO:0000256" key="4">
    <source>
        <dbReference type="ARBA" id="ARBA00022552"/>
    </source>
</evidence>
<organism evidence="10 11">
    <name type="scientific">Zootermopsis nevadensis</name>
    <name type="common">Dampwood termite</name>
    <dbReference type="NCBI Taxonomy" id="136037"/>
    <lineage>
        <taxon>Eukaryota</taxon>
        <taxon>Metazoa</taxon>
        <taxon>Ecdysozoa</taxon>
        <taxon>Arthropoda</taxon>
        <taxon>Hexapoda</taxon>
        <taxon>Insecta</taxon>
        <taxon>Pterygota</taxon>
        <taxon>Neoptera</taxon>
        <taxon>Polyneoptera</taxon>
        <taxon>Dictyoptera</taxon>
        <taxon>Blattodea</taxon>
        <taxon>Blattoidea</taxon>
        <taxon>Termitoidae</taxon>
        <taxon>Termopsidae</taxon>
        <taxon>Zootermopsis</taxon>
    </lineage>
</organism>
<evidence type="ECO:0000256" key="8">
    <source>
        <dbReference type="RuleBase" id="RU367065"/>
    </source>
</evidence>
<dbReference type="PROSITE" id="PS50077">
    <property type="entry name" value="HEAT_REPEAT"/>
    <property type="match status" value="1"/>
</dbReference>
<dbReference type="GO" id="GO:0032040">
    <property type="term" value="C:small-subunit processome"/>
    <property type="evidence" value="ECO:0007669"/>
    <property type="project" value="TreeGrafter"/>
</dbReference>
<dbReference type="GO" id="GO:0030515">
    <property type="term" value="F:snoRNA binding"/>
    <property type="evidence" value="ECO:0007669"/>
    <property type="project" value="TreeGrafter"/>
</dbReference>
<dbReference type="Proteomes" id="UP000027135">
    <property type="component" value="Unassembled WGS sequence"/>
</dbReference>
<keyword evidence="6 8" id="KW-0687">Ribonucleoprotein</keyword>
<dbReference type="eggNOG" id="KOG1837">
    <property type="taxonomic scope" value="Eukaryota"/>
</dbReference>
<dbReference type="Pfam" id="PF08146">
    <property type="entry name" value="BP28CT"/>
    <property type="match status" value="1"/>
</dbReference>
<dbReference type="InParanoid" id="A0A067QY33"/>
<dbReference type="InterPro" id="IPR056473">
    <property type="entry name" value="HEAT_Utp10/HEAT1"/>
</dbReference>
<dbReference type="InterPro" id="IPR021133">
    <property type="entry name" value="HEAT_type_2"/>
</dbReference>
<dbReference type="PANTHER" id="PTHR13457">
    <property type="entry name" value="BAP28"/>
    <property type="match status" value="1"/>
</dbReference>
<dbReference type="SUPFAM" id="SSF48371">
    <property type="entry name" value="ARM repeat"/>
    <property type="match status" value="2"/>
</dbReference>
<dbReference type="InterPro" id="IPR022125">
    <property type="entry name" value="U3snoRNP10_N"/>
</dbReference>
<evidence type="ECO:0000256" key="5">
    <source>
        <dbReference type="ARBA" id="ARBA00023242"/>
    </source>
</evidence>
<evidence type="ECO:0000313" key="10">
    <source>
        <dbReference type="EMBL" id="KDR15206.1"/>
    </source>
</evidence>
<sequence>MSTSLAEQLKKLAVPQTSLLIQGKTRPSLLFDPREAAKFDRETIYEIGVSGLDELVKLNPRFEEFYRNLFDLSSRSFERAVEDKKANKILNKLIRRFLLLLSPYFLLKASHKALEWLVNRFHIESFNVDDLMSLILPYHGTRIFVRVLQMIDVSDASNRWHWLHPLQGPGVPLSKTALLNRCATDASFLHFVCKMTSDTIKEYKNRSEALSTLLAFHCTTIVGGLEHVNRVNELQMTHILKSLLEGLTSPILDYVAGSYTIVAQLTRRTQLSRHIFCGIVHKIAECSQPKLRSQCVLLLVLLYQTRCSEQLPSVSPRTVERLAHHRWFPVILGELRDAGIHITPFVVPLLRGALSAVQSKADDRTDLCNFAEQLVEKVSDENMAELLIQTTIETFDVDGLTASGIGNSEDDKNVEIGIDDAEEVISWYAGFLKSLERQHAKSYDAVIRKALSNNSDSSKQAKAARTLLGVTRGGAVPLGGTDLFERIHHPSASVRAEAVQYLVTNHSSLQERYRDLTCTALTARLRDDSAKVVRTSLAFSTDTLVDLLGAEAALDELISLTVQYFDKSGKDCSDVILLLVKHLCSDLLQADSALAETRILLTLLPLLMPVKEREVDTMITLIKQNSFNNKCNFLSALIKELSTAGSAGMITNVCSAFLTCLSENRELLPDVELLLEAAEKFYPANRKPVHIFLLLLLLVPSACKKPTIAVSQQILDVAVSYVNKYQVARVKGNVALMDGSVMANCITAARAGRFPLLAFLYSVLQLVRHSPFASLIKSEHGGWWDLDHCIETRKDGDLALSFAVRVVEILITGCGVGHKHIRMQYAMCLKEFFQVYFPAMASQVKFLCNIVAYHGGEHVAVDWAELRLRCLRLVAALLKQSDDSISWALHLEEPIVPALMVAAASPVTPIRHVALDCLSVLSSSMGAGLDSHTYLPLLEGVKDRREEIMLDADQLSLVMYTLLSPDPAVQSLLKPSQQPQLAAALNALLTGITSTETPLYVAVGLLDLLVAVNSQEIFCRLLPLGRRVLSGGQESDGRLDSDSSAVFRNIVQRLTCGTAACLERSDCWEFVQTAIRDWKTVLQDAGGKTCPAILMMQQISRELFEALDESLQQQLLSQLVFAASDSELPEVASAAGRVAKKIVLDSKLVAEQLQKMNSAEVIQRPNSTPGGMVFRSRRNVNQAPSPELLETEEWRHGVTLLEWVQSKKKLQSTRLLLAPLFSILNKCLQFDDQPPVEYSKQLVLSCLLHCCKKLSPDITPVDTLNQVVNVEAVVQCIRASQNPQTHHHALLLLAHIAGMLPEQVLHNIMAIFTFMGSSILRQDDAYSFQVISKIVDTIIPILVKASEGVVENSADVDSAVCSVLRVFADTVLDIPEHRRLLLFCKILTTLGPERSLWLFLCLVLEEHVTRGQQESTPAGRKDRAELPQRLEFALNLARSFTPFTVIVTCIKMVKYIRSLPVEKDESNKLGSLQKSTSSTLALKLVPGLFSVEIHTAKQLRHFRFTIGTYLSSLLSSSPFLNQVAALSDEVTRELEPVYKDLIENLLLYIQSVHQIHELQPVKYWGVMLGLAYDILDKVNVLLPSSMFLSVVRGLLDHKLPTVRRKAMELLNTRLQHQGSLFSSGNREGLFSLLTPLMALMGGTGDVAVRPDLDTNQQVAMISVKLLARYLAPENPSHFKEILVRVTGLIQSEAVQKNLLASAVLCIAELVSALRAHAIGSLNQFMPALMNVLHDQQELESPNLVLLSVITATLKIVESLSQFLSPYLDKLLLEVSSQSAKWQDNVDDSKVTPVLHKLKAIRQKISGTVPVRVLTPAVGRCYSCLLAQGQYAALGPLLSILADSFSTLSSSEFTQLMMELTAFFMSALQFRADCSTGDADTRVSHDDIAQAEGHVVNALVALILKLSESTFRPLYYTLFHWATSSDAHKDRVITFYRLSSSIAECLKGLFVLFAGRLVQNASSLLDHANVCKSSESEDEGRAYDETSAQLLLQYVLQTLYRIFQHDSGQGFVNKERFDVLMQPLVDQLENTLGGVEALQSRVSSLLTPCISQFAVAVADDALWKQLNYQILLKTRHNLKQVRLAALEVLCEMARKLGEDFLPLLPETVPFLAELLEDEEEAVESACQKAVQELEEILGEPLKKYF</sequence>
<dbReference type="OrthoDB" id="31183at2759"/>
<keyword evidence="3 8" id="KW-0690">Ribosome biogenesis</keyword>
<feature type="repeat" description="HEAT" evidence="7">
    <location>
        <begin position="2106"/>
        <end position="2142"/>
    </location>
</feature>
<dbReference type="GO" id="GO:0000462">
    <property type="term" value="P:maturation of SSU-rRNA from tricistronic rRNA transcript (SSU-rRNA, 5.8S rRNA, LSU-rRNA)"/>
    <property type="evidence" value="ECO:0007669"/>
    <property type="project" value="TreeGrafter"/>
</dbReference>
<name>A0A067QY33_ZOONE</name>
<proteinExistence type="inferred from homology"/>
<dbReference type="GO" id="GO:0034455">
    <property type="term" value="C:t-UTP complex"/>
    <property type="evidence" value="ECO:0007669"/>
    <property type="project" value="TreeGrafter"/>
</dbReference>
<dbReference type="GO" id="GO:0030686">
    <property type="term" value="C:90S preribosome"/>
    <property type="evidence" value="ECO:0007669"/>
    <property type="project" value="TreeGrafter"/>
</dbReference>
<dbReference type="PANTHER" id="PTHR13457:SF1">
    <property type="entry name" value="HEAT REPEAT-CONTAINING PROTEIN 1"/>
    <property type="match status" value="1"/>
</dbReference>
<evidence type="ECO:0000259" key="9">
    <source>
        <dbReference type="SMART" id="SM01036"/>
    </source>
</evidence>
<dbReference type="Gene3D" id="1.25.10.10">
    <property type="entry name" value="Leucine-rich Repeat Variant"/>
    <property type="match status" value="2"/>
</dbReference>
<dbReference type="InterPro" id="IPR011989">
    <property type="entry name" value="ARM-like"/>
</dbReference>
<evidence type="ECO:0000256" key="7">
    <source>
        <dbReference type="PROSITE-ProRule" id="PRU00103"/>
    </source>
</evidence>
<dbReference type="FunCoup" id="A0A067QY33">
    <property type="interactions" value="1761"/>
</dbReference>
<dbReference type="Pfam" id="PF23243">
    <property type="entry name" value="HEAT_HEATR1"/>
    <property type="match status" value="1"/>
</dbReference>
<comment type="function">
    <text evidence="8">Involved in nucleolar processing of pre-18S ribosomal RNA.</text>
</comment>
<evidence type="ECO:0000256" key="3">
    <source>
        <dbReference type="ARBA" id="ARBA00022517"/>
    </source>
</evidence>
<dbReference type="EMBL" id="KK852840">
    <property type="protein sequence ID" value="KDR15206.1"/>
    <property type="molecule type" value="Genomic_DNA"/>
</dbReference>
<evidence type="ECO:0000256" key="6">
    <source>
        <dbReference type="ARBA" id="ARBA00023274"/>
    </source>
</evidence>
<dbReference type="Pfam" id="PF12397">
    <property type="entry name" value="U3snoRNP10"/>
    <property type="match status" value="1"/>
</dbReference>
<comment type="subcellular location">
    <subcellularLocation>
        <location evidence="1 8">Nucleus</location>
        <location evidence="1 8">Nucleolus</location>
    </subcellularLocation>
</comment>
<evidence type="ECO:0000256" key="2">
    <source>
        <dbReference type="ARBA" id="ARBA00010559"/>
    </source>
</evidence>
<gene>
    <name evidence="10" type="ORF">L798_10979</name>
</gene>
<dbReference type="STRING" id="136037.A0A067QY33"/>
<protein>
    <recommendedName>
        <fullName evidence="8">HEAT repeat-containing protein 1</fullName>
    </recommendedName>
</protein>
<accession>A0A067QY33</accession>
<evidence type="ECO:0000313" key="11">
    <source>
        <dbReference type="Proteomes" id="UP000027135"/>
    </source>
</evidence>
<keyword evidence="5 8" id="KW-0539">Nucleus</keyword>